<reference evidence="1 2" key="1">
    <citation type="submission" date="2023-07" db="EMBL/GenBank/DDBJ databases">
        <title>Sequencing the genomes of 1000 actinobacteria strains.</title>
        <authorList>
            <person name="Klenk H.-P."/>
        </authorList>
    </citation>
    <scope>NUCLEOTIDE SEQUENCE [LARGE SCALE GENOMIC DNA]</scope>
    <source>
        <strain evidence="1 2">DSM 44388</strain>
    </source>
</reference>
<organism evidence="1 2">
    <name type="scientific">Kineosporia succinea</name>
    <dbReference type="NCBI Taxonomy" id="84632"/>
    <lineage>
        <taxon>Bacteria</taxon>
        <taxon>Bacillati</taxon>
        <taxon>Actinomycetota</taxon>
        <taxon>Actinomycetes</taxon>
        <taxon>Kineosporiales</taxon>
        <taxon>Kineosporiaceae</taxon>
        <taxon>Kineosporia</taxon>
    </lineage>
</organism>
<proteinExistence type="predicted"/>
<dbReference type="Proteomes" id="UP001235712">
    <property type="component" value="Unassembled WGS sequence"/>
</dbReference>
<protein>
    <submittedName>
        <fullName evidence="1">Branched-subunit amino acid aminotransferase/4-amino-4-deoxychorismate lyase</fullName>
    </submittedName>
</protein>
<dbReference type="Gene3D" id="3.20.10.10">
    <property type="entry name" value="D-amino Acid Aminotransferase, subunit A, domain 2"/>
    <property type="match status" value="1"/>
</dbReference>
<name>A0ABT9P0Y6_9ACTN</name>
<dbReference type="GO" id="GO:0016829">
    <property type="term" value="F:lyase activity"/>
    <property type="evidence" value="ECO:0007669"/>
    <property type="project" value="UniProtKB-KW"/>
</dbReference>
<sequence>MKPFGVVPPGPMLWAGPGGFVPSARPPAGGPRVADSWLVDEGRCRGVGEHRARFVRSVRRVSAPTADDAVRWETADRFVDDVLHALPRTGRWFPRISWDEGEFTLWVRPAPELRHEVAVWVTDGPDPREDPWIKGPDLPRMQALRDRAAATGAGEALLRDDDGCVREGALSALLWWRGDVLCCPPEGPDLLPSVTRRLLLDNAARQGVRVCFERVPVTELDGLEVWSVSALHGIRAVTAWTGDEALTPRPGPARRAPRWQAALEDLAVPLP</sequence>
<evidence type="ECO:0000313" key="2">
    <source>
        <dbReference type="Proteomes" id="UP001235712"/>
    </source>
</evidence>
<dbReference type="GO" id="GO:0008483">
    <property type="term" value="F:transaminase activity"/>
    <property type="evidence" value="ECO:0007669"/>
    <property type="project" value="UniProtKB-KW"/>
</dbReference>
<dbReference type="EMBL" id="JAUSQZ010000001">
    <property type="protein sequence ID" value="MDP9826079.1"/>
    <property type="molecule type" value="Genomic_DNA"/>
</dbReference>
<accession>A0ABT9P0Y6</accession>
<keyword evidence="1" id="KW-0456">Lyase</keyword>
<keyword evidence="1" id="KW-0032">Aminotransferase</keyword>
<keyword evidence="2" id="KW-1185">Reference proteome</keyword>
<dbReference type="SUPFAM" id="SSF56752">
    <property type="entry name" value="D-aminoacid aminotransferase-like PLP-dependent enzymes"/>
    <property type="match status" value="1"/>
</dbReference>
<gene>
    <name evidence="1" type="ORF">J2S57_001828</name>
</gene>
<dbReference type="InterPro" id="IPR001544">
    <property type="entry name" value="Aminotrans_IV"/>
</dbReference>
<keyword evidence="1" id="KW-0808">Transferase</keyword>
<dbReference type="InterPro" id="IPR036038">
    <property type="entry name" value="Aminotransferase-like"/>
</dbReference>
<dbReference type="InterPro" id="IPR043132">
    <property type="entry name" value="BCAT-like_C"/>
</dbReference>
<dbReference type="Pfam" id="PF01063">
    <property type="entry name" value="Aminotran_4"/>
    <property type="match status" value="1"/>
</dbReference>
<evidence type="ECO:0000313" key="1">
    <source>
        <dbReference type="EMBL" id="MDP9826079.1"/>
    </source>
</evidence>
<comment type="caution">
    <text evidence="1">The sequence shown here is derived from an EMBL/GenBank/DDBJ whole genome shotgun (WGS) entry which is preliminary data.</text>
</comment>